<keyword evidence="1" id="KW-1133">Transmembrane helix</keyword>
<proteinExistence type="predicted"/>
<keyword evidence="1" id="KW-0812">Transmembrane</keyword>
<dbReference type="AlphaFoldDB" id="A0A2M8W4B5"/>
<feature type="transmembrane region" description="Helical" evidence="1">
    <location>
        <begin position="139"/>
        <end position="158"/>
    </location>
</feature>
<feature type="transmembrane region" description="Helical" evidence="1">
    <location>
        <begin position="13"/>
        <end position="34"/>
    </location>
</feature>
<accession>A0A2M8W4B5</accession>
<protein>
    <recommendedName>
        <fullName evidence="4">Lysylphosphatidylglycerol synthase-like protein</fullName>
    </recommendedName>
</protein>
<keyword evidence="1" id="KW-0472">Membrane</keyword>
<feature type="transmembrane region" description="Helical" evidence="1">
    <location>
        <begin position="46"/>
        <end position="70"/>
    </location>
</feature>
<evidence type="ECO:0000256" key="1">
    <source>
        <dbReference type="SAM" id="Phobius"/>
    </source>
</evidence>
<evidence type="ECO:0000313" key="2">
    <source>
        <dbReference type="EMBL" id="PJI85762.1"/>
    </source>
</evidence>
<organism evidence="2 3">
    <name type="scientific">Yoonia maricola</name>
    <dbReference type="NCBI Taxonomy" id="420999"/>
    <lineage>
        <taxon>Bacteria</taxon>
        <taxon>Pseudomonadati</taxon>
        <taxon>Pseudomonadota</taxon>
        <taxon>Alphaproteobacteria</taxon>
        <taxon>Rhodobacterales</taxon>
        <taxon>Paracoccaceae</taxon>
        <taxon>Yoonia</taxon>
    </lineage>
</organism>
<evidence type="ECO:0008006" key="4">
    <source>
        <dbReference type="Google" id="ProtNLM"/>
    </source>
</evidence>
<name>A0A2M8W4B5_9RHOB</name>
<dbReference type="EMBL" id="PGTY01000002">
    <property type="protein sequence ID" value="PJI85762.1"/>
    <property type="molecule type" value="Genomic_DNA"/>
</dbReference>
<comment type="caution">
    <text evidence="2">The sequence shown here is derived from an EMBL/GenBank/DDBJ whole genome shotgun (WGS) entry which is preliminary data.</text>
</comment>
<feature type="transmembrane region" description="Helical" evidence="1">
    <location>
        <begin position="165"/>
        <end position="184"/>
    </location>
</feature>
<keyword evidence="3" id="KW-1185">Reference proteome</keyword>
<feature type="transmembrane region" description="Helical" evidence="1">
    <location>
        <begin position="221"/>
        <end position="246"/>
    </location>
</feature>
<reference evidence="2 3" key="1">
    <citation type="submission" date="2017-11" db="EMBL/GenBank/DDBJ databases">
        <title>Genomic Encyclopedia of Archaeal and Bacterial Type Strains, Phase II (KMG-II): From Individual Species to Whole Genera.</title>
        <authorList>
            <person name="Goeker M."/>
        </authorList>
    </citation>
    <scope>NUCLEOTIDE SEQUENCE [LARGE SCALE GENOMIC DNA]</scope>
    <source>
        <strain evidence="2 3">DSM 29128</strain>
    </source>
</reference>
<feature type="transmembrane region" description="Helical" evidence="1">
    <location>
        <begin position="190"/>
        <end position="214"/>
    </location>
</feature>
<gene>
    <name evidence="2" type="ORF">BC777_2108</name>
</gene>
<feature type="transmembrane region" description="Helical" evidence="1">
    <location>
        <begin position="266"/>
        <end position="292"/>
    </location>
</feature>
<dbReference type="Proteomes" id="UP000228531">
    <property type="component" value="Unassembled WGS sequence"/>
</dbReference>
<sequence length="302" mass="32531">MPKAGTRDGLKRLGFWVGRAMTVLGLGFVAWMLWSQWGQINAREPVTFHLALGTVCLAIAYAAMMVLQALNWTTILFTLLPDPAPRAHLFLSYTKSQVAKYLPGNVMHLASRHLYLRELGLPHLPLAKASLCEMVLQPVHAAITICLIAVFMSGLTVAGWDVSGLAPYALAGLVVISFGLIYWLCKPLIWAASLVIVRGIVFMLSLGTIFALTLQLVSADFVGFAVPVSIIAWLIGFLTPGVPGGIGVREAAMIALLTGPLPADDVLIAVIVFRFVTTIGDLLIYLAGNLFAAYMMPPKSAE</sequence>
<evidence type="ECO:0000313" key="3">
    <source>
        <dbReference type="Proteomes" id="UP000228531"/>
    </source>
</evidence>